<dbReference type="InterPro" id="IPR050258">
    <property type="entry name" value="Leguminous_Lectin"/>
</dbReference>
<protein>
    <recommendedName>
        <fullName evidence="4">Legume lectin domain-containing protein</fullName>
    </recommendedName>
</protein>
<evidence type="ECO:0000256" key="1">
    <source>
        <dbReference type="ARBA" id="ARBA00007606"/>
    </source>
</evidence>
<dbReference type="PANTHER" id="PTHR32401">
    <property type="entry name" value="CONCANAVALIN A-LIKE LECTIN FAMILY PROTEIN"/>
    <property type="match status" value="1"/>
</dbReference>
<dbReference type="PROSITE" id="PS00307">
    <property type="entry name" value="LECTIN_LEGUME_BETA"/>
    <property type="match status" value="1"/>
</dbReference>
<keyword evidence="3" id="KW-0732">Signal</keyword>
<dbReference type="Gene3D" id="2.60.120.200">
    <property type="match status" value="1"/>
</dbReference>
<accession>A0ABU6QCU8</accession>
<organism evidence="5 6">
    <name type="scientific">Stylosanthes scabra</name>
    <dbReference type="NCBI Taxonomy" id="79078"/>
    <lineage>
        <taxon>Eukaryota</taxon>
        <taxon>Viridiplantae</taxon>
        <taxon>Streptophyta</taxon>
        <taxon>Embryophyta</taxon>
        <taxon>Tracheophyta</taxon>
        <taxon>Spermatophyta</taxon>
        <taxon>Magnoliopsida</taxon>
        <taxon>eudicotyledons</taxon>
        <taxon>Gunneridae</taxon>
        <taxon>Pentapetalae</taxon>
        <taxon>rosids</taxon>
        <taxon>fabids</taxon>
        <taxon>Fabales</taxon>
        <taxon>Fabaceae</taxon>
        <taxon>Papilionoideae</taxon>
        <taxon>50 kb inversion clade</taxon>
        <taxon>dalbergioids sensu lato</taxon>
        <taxon>Dalbergieae</taxon>
        <taxon>Pterocarpus clade</taxon>
        <taxon>Stylosanthes</taxon>
    </lineage>
</organism>
<dbReference type="InterPro" id="IPR016363">
    <property type="entry name" value="L-lectin"/>
</dbReference>
<comment type="similarity">
    <text evidence="1">Belongs to the leguminous lectin family.</text>
</comment>
<dbReference type="PANTHER" id="PTHR32401:SF45">
    <property type="entry name" value="LECTIN"/>
    <property type="match status" value="1"/>
</dbReference>
<evidence type="ECO:0000256" key="3">
    <source>
        <dbReference type="SAM" id="SignalP"/>
    </source>
</evidence>
<feature type="signal peptide" evidence="3">
    <location>
        <begin position="1"/>
        <end position="32"/>
    </location>
</feature>
<evidence type="ECO:0000313" key="5">
    <source>
        <dbReference type="EMBL" id="MED6109333.1"/>
    </source>
</evidence>
<dbReference type="EMBL" id="JASCZI010000144">
    <property type="protein sequence ID" value="MED6109333.1"/>
    <property type="molecule type" value="Genomic_DNA"/>
</dbReference>
<evidence type="ECO:0000256" key="2">
    <source>
        <dbReference type="ARBA" id="ARBA00022734"/>
    </source>
</evidence>
<proteinExistence type="inferred from homology"/>
<dbReference type="PIRSF" id="PIRSF002690">
    <property type="entry name" value="L-type_lectin_plant"/>
    <property type="match status" value="1"/>
</dbReference>
<feature type="chain" id="PRO_5046119420" description="Legume lectin domain-containing protein" evidence="3">
    <location>
        <begin position="33"/>
        <end position="291"/>
    </location>
</feature>
<dbReference type="Proteomes" id="UP001341840">
    <property type="component" value="Unassembled WGS sequence"/>
</dbReference>
<keyword evidence="2" id="KW-0430">Lectin</keyword>
<comment type="caution">
    <text evidence="5">The sequence shown here is derived from an EMBL/GenBank/DDBJ whole genome shotgun (WGS) entry which is preliminary data.</text>
</comment>
<evidence type="ECO:0000313" key="6">
    <source>
        <dbReference type="Proteomes" id="UP001341840"/>
    </source>
</evidence>
<dbReference type="InterPro" id="IPR013320">
    <property type="entry name" value="ConA-like_dom_sf"/>
</dbReference>
<dbReference type="SUPFAM" id="SSF49899">
    <property type="entry name" value="Concanavalin A-like lectins/glucanases"/>
    <property type="match status" value="1"/>
</dbReference>
<dbReference type="InterPro" id="IPR019825">
    <property type="entry name" value="Lectin_legB_Mn/Ca_BS"/>
</dbReference>
<keyword evidence="6" id="KW-1185">Reference proteome</keyword>
<name>A0ABU6QCU8_9FABA</name>
<dbReference type="CDD" id="cd06899">
    <property type="entry name" value="lectin_legume_LecRK_Arcelin_ConA"/>
    <property type="match status" value="1"/>
</dbReference>
<evidence type="ECO:0000259" key="4">
    <source>
        <dbReference type="Pfam" id="PF00139"/>
    </source>
</evidence>
<gene>
    <name evidence="5" type="ORF">PIB30_032555</name>
</gene>
<dbReference type="InterPro" id="IPR000985">
    <property type="entry name" value="Lectin_LegA_CS"/>
</dbReference>
<dbReference type="Pfam" id="PF00139">
    <property type="entry name" value="Lectin_legB"/>
    <property type="match status" value="1"/>
</dbReference>
<dbReference type="PROSITE" id="PS00308">
    <property type="entry name" value="LECTIN_LEGUME_ALPHA"/>
    <property type="match status" value="1"/>
</dbReference>
<reference evidence="5 6" key="1">
    <citation type="journal article" date="2023" name="Plants (Basel)">
        <title>Bridging the Gap: Combining Genomics and Transcriptomics Approaches to Understand Stylosanthes scabra, an Orphan Legume from the Brazilian Caatinga.</title>
        <authorList>
            <person name="Ferreira-Neto J.R.C."/>
            <person name="da Silva M.D."/>
            <person name="Binneck E."/>
            <person name="de Melo N.F."/>
            <person name="da Silva R.H."/>
            <person name="de Melo A.L.T.M."/>
            <person name="Pandolfi V."/>
            <person name="Bustamante F.O."/>
            <person name="Brasileiro-Vidal A.C."/>
            <person name="Benko-Iseppon A.M."/>
        </authorList>
    </citation>
    <scope>NUCLEOTIDE SEQUENCE [LARGE SCALE GENOMIC DNA]</scope>
    <source>
        <tissue evidence="5">Leaves</tissue>
    </source>
</reference>
<dbReference type="InterPro" id="IPR001220">
    <property type="entry name" value="Legume_lectin_dom"/>
</dbReference>
<feature type="domain" description="Legume lectin" evidence="4">
    <location>
        <begin position="36"/>
        <end position="271"/>
    </location>
</feature>
<sequence>MAISNNQIIHFLQATISSTFFLLLLISSKANSQETTAFSFPKFTKTQPNIILQRDALITFEGKLQLTKVENGKPIYRSVGRALYSAPIRLYDSTTNKVASFATSFDFVIDAPNTTTTADGFAFFLAHPNTTARGGGGYLGLFRNRNYDKSNQVVAVEFDTFENDWDPNNRHIGFNVNSIRSTKTASWGFVNGQTANAVISYDGSTGMLVARVVYASTETGYILTSKVDLKSALPEWVRIGFSAATGATYPTSVETHDVTSWSFASTFKGSAADALKKINPYLANHLARNFV</sequence>